<dbReference type="Proteomes" id="UP000035337">
    <property type="component" value="Chromosome"/>
</dbReference>
<evidence type="ECO:0000256" key="1">
    <source>
        <dbReference type="ARBA" id="ARBA00004141"/>
    </source>
</evidence>
<evidence type="ECO:0000256" key="2">
    <source>
        <dbReference type="ARBA" id="ARBA00022475"/>
    </source>
</evidence>
<dbReference type="GO" id="GO:0009252">
    <property type="term" value="P:peptidoglycan biosynthetic process"/>
    <property type="evidence" value="ECO:0007669"/>
    <property type="project" value="UniProtKB-KW"/>
</dbReference>
<evidence type="ECO:0000256" key="12">
    <source>
        <dbReference type="ARBA" id="ARBA00033270"/>
    </source>
</evidence>
<keyword evidence="5 13" id="KW-0812">Transmembrane</keyword>
<feature type="transmembrane region" description="Helical" evidence="13">
    <location>
        <begin position="107"/>
        <end position="130"/>
    </location>
</feature>
<feature type="transmembrane region" description="Helical" evidence="13">
    <location>
        <begin position="17"/>
        <end position="41"/>
    </location>
</feature>
<organism evidence="14 15">
    <name type="scientific">Endomicrobium proavitum</name>
    <dbReference type="NCBI Taxonomy" id="1408281"/>
    <lineage>
        <taxon>Bacteria</taxon>
        <taxon>Pseudomonadati</taxon>
        <taxon>Elusimicrobiota</taxon>
        <taxon>Endomicrobiia</taxon>
        <taxon>Endomicrobiales</taxon>
        <taxon>Endomicrobiaceae</taxon>
        <taxon>Endomicrobium</taxon>
    </lineage>
</organism>
<evidence type="ECO:0000256" key="13">
    <source>
        <dbReference type="SAM" id="Phobius"/>
    </source>
</evidence>
<keyword evidence="8 13" id="KW-1133">Transmembrane helix</keyword>
<evidence type="ECO:0000313" key="15">
    <source>
        <dbReference type="Proteomes" id="UP000035337"/>
    </source>
</evidence>
<evidence type="ECO:0000256" key="3">
    <source>
        <dbReference type="ARBA" id="ARBA00022676"/>
    </source>
</evidence>
<name>A0A0G3WK73_9BACT</name>
<keyword evidence="7" id="KW-0573">Peptidoglycan synthesis</keyword>
<comment type="subcellular location">
    <subcellularLocation>
        <location evidence="1">Membrane</location>
        <topology evidence="1">Multi-pass membrane protein</topology>
    </subcellularLocation>
</comment>
<keyword evidence="3" id="KW-0328">Glycosyltransferase</keyword>
<evidence type="ECO:0000256" key="4">
    <source>
        <dbReference type="ARBA" id="ARBA00022679"/>
    </source>
</evidence>
<feature type="transmembrane region" description="Helical" evidence="13">
    <location>
        <begin position="80"/>
        <end position="101"/>
    </location>
</feature>
<feature type="transmembrane region" description="Helical" evidence="13">
    <location>
        <begin position="185"/>
        <end position="204"/>
    </location>
</feature>
<feature type="transmembrane region" description="Helical" evidence="13">
    <location>
        <begin position="356"/>
        <end position="375"/>
    </location>
</feature>
<evidence type="ECO:0000256" key="8">
    <source>
        <dbReference type="ARBA" id="ARBA00022989"/>
    </source>
</evidence>
<protein>
    <recommendedName>
        <fullName evidence="12">Cell wall polymerase</fullName>
    </recommendedName>
    <alternativeName>
        <fullName evidence="11">Peptidoglycan polymerase</fullName>
    </alternativeName>
</protein>
<dbReference type="GO" id="GO:0015648">
    <property type="term" value="F:lipid-linked peptidoglycan transporter activity"/>
    <property type="evidence" value="ECO:0007669"/>
    <property type="project" value="TreeGrafter"/>
</dbReference>
<feature type="transmembrane region" description="Helical" evidence="13">
    <location>
        <begin position="387"/>
        <end position="414"/>
    </location>
</feature>
<accession>A0A0G3WK73</accession>
<evidence type="ECO:0000256" key="10">
    <source>
        <dbReference type="ARBA" id="ARBA00023316"/>
    </source>
</evidence>
<dbReference type="RefSeq" id="WP_052571490.1">
    <property type="nucleotide sequence ID" value="NZ_CP009498.1"/>
</dbReference>
<dbReference type="NCBIfam" id="NF037961">
    <property type="entry name" value="RodA_shape"/>
    <property type="match status" value="1"/>
</dbReference>
<sequence length="448" mass="49881">MFSTRAVFSKIRYAVDWWLVAAVVALVAVGLFAVYSASYYYGGMTKYLTVQSAAFVIGVVFMIGIARFNYQYYKQLDKPLYIISIIFLVSVLIFGTTINGAKRWIDLGIFSFQPVEIAKLIYILVLASFLDKNIKSVRKPSVFIGCVLILMGHFALIMLEPAFSSSLSYFLVTLVLIYIAGAETFYLLCIIIFCASSVGIPLGFEYIRFSPEGINTATLFGRYLNYLQTNFAGIFYAAAGAVFILFFTWWFLWKLKTRISIVYPVLLSFAILFGCAASLSVESTLKDYQRKRMVVFLYPESDARGAGYNVIQSKIAMGSGKIAGKGFLKGTQTQLGFLPEQHTDFIFSVIGEEGGWLASQFVILLYFIFIWRALVIAREARDRYGSFVSTGIAAMFTFYAVINIAMVTGLMPVAGVPLLFLSYGGSSMVSSLCAVGILLSIHMRRHTN</sequence>
<dbReference type="PANTHER" id="PTHR30474:SF1">
    <property type="entry name" value="PEPTIDOGLYCAN GLYCOSYLTRANSFERASE MRDB"/>
    <property type="match status" value="1"/>
</dbReference>
<evidence type="ECO:0000256" key="9">
    <source>
        <dbReference type="ARBA" id="ARBA00023136"/>
    </source>
</evidence>
<dbReference type="Pfam" id="PF01098">
    <property type="entry name" value="FTSW_RODA_SPOVE"/>
    <property type="match status" value="2"/>
</dbReference>
<dbReference type="STRING" id="1408281.Epro_1327"/>
<dbReference type="AlphaFoldDB" id="A0A0G3WK73"/>
<dbReference type="PROSITE" id="PS00428">
    <property type="entry name" value="FTSW_RODA_SPOVE"/>
    <property type="match status" value="1"/>
</dbReference>
<proteinExistence type="predicted"/>
<evidence type="ECO:0000256" key="11">
    <source>
        <dbReference type="ARBA" id="ARBA00032370"/>
    </source>
</evidence>
<dbReference type="InterPro" id="IPR001182">
    <property type="entry name" value="FtsW/RodA"/>
</dbReference>
<feature type="transmembrane region" description="Helical" evidence="13">
    <location>
        <begin position="260"/>
        <end position="281"/>
    </location>
</feature>
<dbReference type="KEGG" id="epo:Epro_1327"/>
<dbReference type="GO" id="GO:0008360">
    <property type="term" value="P:regulation of cell shape"/>
    <property type="evidence" value="ECO:0007669"/>
    <property type="project" value="UniProtKB-KW"/>
</dbReference>
<dbReference type="PANTHER" id="PTHR30474">
    <property type="entry name" value="CELL CYCLE PROTEIN"/>
    <property type="match status" value="1"/>
</dbReference>
<evidence type="ECO:0000256" key="5">
    <source>
        <dbReference type="ARBA" id="ARBA00022692"/>
    </source>
</evidence>
<dbReference type="GO" id="GO:0071555">
    <property type="term" value="P:cell wall organization"/>
    <property type="evidence" value="ECO:0007669"/>
    <property type="project" value="UniProtKB-KW"/>
</dbReference>
<evidence type="ECO:0000256" key="6">
    <source>
        <dbReference type="ARBA" id="ARBA00022960"/>
    </source>
</evidence>
<dbReference type="GO" id="GO:0051301">
    <property type="term" value="P:cell division"/>
    <property type="evidence" value="ECO:0007669"/>
    <property type="project" value="InterPro"/>
</dbReference>
<reference evidence="14 15" key="1">
    <citation type="submission" date="2014-09" db="EMBL/GenBank/DDBJ databases">
        <title>Complete genome sequence of Endomicrobium proavitum.</title>
        <authorList>
            <person name="Zheng H."/>
        </authorList>
    </citation>
    <scope>NUCLEOTIDE SEQUENCE [LARGE SCALE GENOMIC DNA]</scope>
    <source>
        <strain evidence="14 15">Rsa215</strain>
    </source>
</reference>
<feature type="transmembrane region" description="Helical" evidence="13">
    <location>
        <begin position="233"/>
        <end position="253"/>
    </location>
</feature>
<evidence type="ECO:0000313" key="14">
    <source>
        <dbReference type="EMBL" id="AKL98703.1"/>
    </source>
</evidence>
<keyword evidence="4" id="KW-0808">Transferase</keyword>
<dbReference type="OrthoDB" id="9812661at2"/>
<feature type="transmembrane region" description="Helical" evidence="13">
    <location>
        <begin position="142"/>
        <end position="159"/>
    </location>
</feature>
<dbReference type="GO" id="GO:0016757">
    <property type="term" value="F:glycosyltransferase activity"/>
    <property type="evidence" value="ECO:0007669"/>
    <property type="project" value="UniProtKB-KW"/>
</dbReference>
<keyword evidence="10" id="KW-0961">Cell wall biogenesis/degradation</keyword>
<evidence type="ECO:0000256" key="7">
    <source>
        <dbReference type="ARBA" id="ARBA00022984"/>
    </source>
</evidence>
<gene>
    <name evidence="14" type="primary">rodA</name>
    <name evidence="14" type="ORF">Epro_1327</name>
</gene>
<dbReference type="InterPro" id="IPR018365">
    <property type="entry name" value="Cell_cycle_FtsW-rel_CS"/>
</dbReference>
<dbReference type="NCBIfam" id="TIGR02210">
    <property type="entry name" value="rodA_shape"/>
    <property type="match status" value="1"/>
</dbReference>
<dbReference type="GO" id="GO:0032153">
    <property type="term" value="C:cell division site"/>
    <property type="evidence" value="ECO:0007669"/>
    <property type="project" value="TreeGrafter"/>
</dbReference>
<feature type="transmembrane region" description="Helical" evidence="13">
    <location>
        <begin position="420"/>
        <end position="441"/>
    </location>
</feature>
<dbReference type="EMBL" id="CP009498">
    <property type="protein sequence ID" value="AKL98703.1"/>
    <property type="molecule type" value="Genomic_DNA"/>
</dbReference>
<dbReference type="GO" id="GO:0005886">
    <property type="term" value="C:plasma membrane"/>
    <property type="evidence" value="ECO:0007669"/>
    <property type="project" value="TreeGrafter"/>
</dbReference>
<keyword evidence="15" id="KW-1185">Reference proteome</keyword>
<dbReference type="InterPro" id="IPR011923">
    <property type="entry name" value="RodA/MrdB"/>
</dbReference>
<feature type="transmembrane region" description="Helical" evidence="13">
    <location>
        <begin position="165"/>
        <end position="180"/>
    </location>
</feature>
<keyword evidence="6" id="KW-0133">Cell shape</keyword>
<dbReference type="PATRIC" id="fig|1408281.3.peg.1371"/>
<feature type="transmembrane region" description="Helical" evidence="13">
    <location>
        <begin position="47"/>
        <end position="68"/>
    </location>
</feature>
<keyword evidence="2" id="KW-1003">Cell membrane</keyword>
<keyword evidence="9 13" id="KW-0472">Membrane</keyword>